<reference evidence="1" key="1">
    <citation type="submission" date="2015-04" db="EMBL/GenBank/DDBJ databases">
        <authorList>
            <person name="Syromyatnikov M.Y."/>
            <person name="Popov V.N."/>
        </authorList>
    </citation>
    <scope>NUCLEOTIDE SEQUENCE</scope>
    <source>
        <strain evidence="1">MO-1</strain>
    </source>
</reference>
<name>A0A1S7LMU3_MAGMO</name>
<organism evidence="1">
    <name type="scientific">Magnetococcus massalia (strain MO-1)</name>
    <dbReference type="NCBI Taxonomy" id="451514"/>
    <lineage>
        <taxon>Bacteria</taxon>
        <taxon>Pseudomonadati</taxon>
        <taxon>Pseudomonadota</taxon>
        <taxon>Magnetococcia</taxon>
        <taxon>Magnetococcales</taxon>
        <taxon>Magnetococcaceae</taxon>
        <taxon>Magnetococcus</taxon>
    </lineage>
</organism>
<evidence type="ECO:0000313" key="1">
    <source>
        <dbReference type="EMBL" id="CRH07454.1"/>
    </source>
</evidence>
<accession>A0A1S7LMU3</accession>
<proteinExistence type="predicted"/>
<dbReference type="EMBL" id="LO017727">
    <property type="protein sequence ID" value="CRH07454.1"/>
    <property type="molecule type" value="Genomic_DNA"/>
</dbReference>
<gene>
    <name evidence="1" type="ORF">MAGMO_3317</name>
</gene>
<dbReference type="AlphaFoldDB" id="A0A1S7LMU3"/>
<protein>
    <submittedName>
        <fullName evidence="1">Uncharacterized protein</fullName>
    </submittedName>
</protein>
<sequence length="30" mass="3226">MVPMTSVTVAFKALNTASLSITLFLSYCES</sequence>